<feature type="region of interest" description="Disordered" evidence="1">
    <location>
        <begin position="223"/>
        <end position="243"/>
    </location>
</feature>
<name>A0A9W8WQI9_9PLEO</name>
<reference evidence="2" key="1">
    <citation type="submission" date="2022-10" db="EMBL/GenBank/DDBJ databases">
        <title>Tapping the CABI collections for fungal endophytes: first genome assemblies for Collariella, Neodidymelliopsis, Ascochyta clinopodiicola, Didymella pomorum, Didymosphaeria variabile, Neocosmospora piperis and Neocucurbitaria cava.</title>
        <authorList>
            <person name="Hill R."/>
        </authorList>
    </citation>
    <scope>NUCLEOTIDE SEQUENCE</scope>
    <source>
        <strain evidence="2">IMI 360193</strain>
    </source>
</reference>
<dbReference type="OrthoDB" id="3777999at2759"/>
<protein>
    <submittedName>
        <fullName evidence="2">Uncharacterized protein</fullName>
    </submittedName>
</protein>
<evidence type="ECO:0000313" key="3">
    <source>
        <dbReference type="Proteomes" id="UP001140562"/>
    </source>
</evidence>
<sequence>MFTDIVESDLTIAKQTHSTTQCFLVHPLADLDPNGSFLTRFAQPPSSAFNMDLNLALTFVSRYLQSSLTTTKALYPEGSHALQMPFCVLETTQAGANARARALQRRNPDEKVGIAALDFAALQREKLVASATHTFDFLRVSRRDFYCGRKLLAWVEGEKDGHSTEALQNAVLTVIPWEDTGVVIDEESVEEELRVATETPLPEDEDEKQWARWMNAVEKDSGAVSRAASKDSKGVEVTTSETALTEEEYPRFLSL</sequence>
<evidence type="ECO:0000256" key="1">
    <source>
        <dbReference type="SAM" id="MobiDB-lite"/>
    </source>
</evidence>
<organism evidence="2 3">
    <name type="scientific">Didymella glomerata</name>
    <dbReference type="NCBI Taxonomy" id="749621"/>
    <lineage>
        <taxon>Eukaryota</taxon>
        <taxon>Fungi</taxon>
        <taxon>Dikarya</taxon>
        <taxon>Ascomycota</taxon>
        <taxon>Pezizomycotina</taxon>
        <taxon>Dothideomycetes</taxon>
        <taxon>Pleosporomycetidae</taxon>
        <taxon>Pleosporales</taxon>
        <taxon>Pleosporineae</taxon>
        <taxon>Didymellaceae</taxon>
        <taxon>Didymella</taxon>
    </lineage>
</organism>
<dbReference type="Proteomes" id="UP001140562">
    <property type="component" value="Unassembled WGS sequence"/>
</dbReference>
<accession>A0A9W8WQI9</accession>
<gene>
    <name evidence="2" type="ORF">N0V87_009763</name>
</gene>
<keyword evidence="3" id="KW-1185">Reference proteome</keyword>
<evidence type="ECO:0000313" key="2">
    <source>
        <dbReference type="EMBL" id="KAJ4330697.1"/>
    </source>
</evidence>
<proteinExistence type="predicted"/>
<dbReference type="AlphaFoldDB" id="A0A9W8WQI9"/>
<dbReference type="EMBL" id="JAPEUV010000181">
    <property type="protein sequence ID" value="KAJ4330697.1"/>
    <property type="molecule type" value="Genomic_DNA"/>
</dbReference>
<comment type="caution">
    <text evidence="2">The sequence shown here is derived from an EMBL/GenBank/DDBJ whole genome shotgun (WGS) entry which is preliminary data.</text>
</comment>